<evidence type="ECO:0000259" key="5">
    <source>
        <dbReference type="SMART" id="SM00642"/>
    </source>
</evidence>
<dbReference type="SUPFAM" id="SSF51445">
    <property type="entry name" value="(Trans)glycosidases"/>
    <property type="match status" value="1"/>
</dbReference>
<dbReference type="SMART" id="SM00642">
    <property type="entry name" value="Aamy"/>
    <property type="match status" value="1"/>
</dbReference>
<proteinExistence type="inferred from homology"/>
<keyword evidence="2 6" id="KW-0378">Hydrolase</keyword>
<gene>
    <name evidence="6" type="primary">treC</name>
    <name evidence="6" type="ORF">J0J69_10070</name>
</gene>
<dbReference type="RefSeq" id="WP_212725976.1">
    <property type="nucleotide sequence ID" value="NZ_CP071249.1"/>
</dbReference>
<dbReference type="Pfam" id="PF23915">
    <property type="entry name" value="SusG_C"/>
    <property type="match status" value="1"/>
</dbReference>
<evidence type="ECO:0000256" key="4">
    <source>
        <dbReference type="NCBIfam" id="TIGR02403"/>
    </source>
</evidence>
<dbReference type="InterPro" id="IPR056300">
    <property type="entry name" value="SusG-like_C"/>
</dbReference>
<dbReference type="NCBIfam" id="TIGR02403">
    <property type="entry name" value="trehalose_treC"/>
    <property type="match status" value="1"/>
</dbReference>
<dbReference type="PANTHER" id="PTHR10357:SF217">
    <property type="entry name" value="TREHALOSE-6-PHOSPHATE HYDROLASE"/>
    <property type="match status" value="1"/>
</dbReference>
<dbReference type="InterPro" id="IPR006047">
    <property type="entry name" value="GH13_cat_dom"/>
</dbReference>
<evidence type="ECO:0000256" key="1">
    <source>
        <dbReference type="ARBA" id="ARBA00008061"/>
    </source>
</evidence>
<name>A0ABY5JFE9_9FIRM</name>
<protein>
    <recommendedName>
        <fullName evidence="4">Alpha,alpha-phosphotrehalase</fullName>
        <ecNumber evidence="4">3.2.1.93</ecNumber>
    </recommendedName>
</protein>
<keyword evidence="7" id="KW-1185">Reference proteome</keyword>
<feature type="domain" description="Glycosyl hydrolase family 13 catalytic" evidence="5">
    <location>
        <begin position="11"/>
        <end position="412"/>
    </location>
</feature>
<accession>A0ABY5JFE9</accession>
<dbReference type="PANTHER" id="PTHR10357">
    <property type="entry name" value="ALPHA-AMYLASE FAMILY MEMBER"/>
    <property type="match status" value="1"/>
</dbReference>
<dbReference type="Proteomes" id="UP001058016">
    <property type="component" value="Chromosome"/>
</dbReference>
<evidence type="ECO:0000313" key="7">
    <source>
        <dbReference type="Proteomes" id="UP001058016"/>
    </source>
</evidence>
<comment type="similarity">
    <text evidence="1">Belongs to the glycosyl hydrolase 13 family.</text>
</comment>
<dbReference type="InterPro" id="IPR017853">
    <property type="entry name" value="GH"/>
</dbReference>
<keyword evidence="3 6" id="KW-0326">Glycosidase</keyword>
<dbReference type="NCBIfam" id="NF008183">
    <property type="entry name" value="PRK10933.1"/>
    <property type="match status" value="1"/>
</dbReference>
<dbReference type="Pfam" id="PF00128">
    <property type="entry name" value="Alpha-amylase"/>
    <property type="match status" value="1"/>
</dbReference>
<evidence type="ECO:0000313" key="6">
    <source>
        <dbReference type="EMBL" id="UUF05419.1"/>
    </source>
</evidence>
<dbReference type="InterPro" id="IPR013780">
    <property type="entry name" value="Glyco_hydro_b"/>
</dbReference>
<dbReference type="GO" id="GO:0008788">
    <property type="term" value="F:alpha,alpha-phosphotrehalase activity"/>
    <property type="evidence" value="ECO:0007669"/>
    <property type="project" value="UniProtKB-EC"/>
</dbReference>
<dbReference type="InterPro" id="IPR045857">
    <property type="entry name" value="O16G_dom_2"/>
</dbReference>
<dbReference type="Gene3D" id="2.60.40.1180">
    <property type="entry name" value="Golgi alpha-mannosidase II"/>
    <property type="match status" value="1"/>
</dbReference>
<dbReference type="SUPFAM" id="SSF51011">
    <property type="entry name" value="Glycosyl hydrolase domain"/>
    <property type="match status" value="1"/>
</dbReference>
<evidence type="ECO:0000256" key="2">
    <source>
        <dbReference type="ARBA" id="ARBA00022801"/>
    </source>
</evidence>
<dbReference type="CDD" id="cd11333">
    <property type="entry name" value="AmyAc_SI_OligoGlu_DGase"/>
    <property type="match status" value="1"/>
</dbReference>
<sequence>MKDFKNSVVYQIYPKSFNDSNNDGLGDLRGVVEKLDYLEGLGVDYIWLTPFFVSPQNDNGYDIADYYNIDPAYGTMEDFEALVEGATKRNIKIMLDMVFNHTSTHHVWFQKALQGDPKYKNYYIFRKGENGNPPTNWVSKFGGNAWEYVEQFDEYYLHLFDVTQADLNWENPELRQEVYNVVNFWIEKGVKGFRLDVINLISKPDLLENDYIGDGRRFYTDGPRIHQYLKELNENTFGKHEDIITVGEMSSTTIENCLKYSNPDEKELSMVFNFHHLKVDYKDGDKWKLKEFDFAELKDLLNTWQTSMMEGNGWNAVFWCNHDQPRIVSRLGDDKNYHKQSAKMLATAIHCLRGTPYIYQGEEIGMTNPYFNDINKYRDVESLNYYNILREQGHTEEETYDIIMARSRDNSRTPMQWNSNVNAGFSEGTPWIGVIDNYETINVERNLSDENSIYNHYKKLIQLRKQYNVIADGIYEPMLVDHEAVYAYRRLLDNEVLIVLNNFYGKDTTVTLNIEDFDDYTCLLSNYESQNLTNQMTLRPYESIIFYKKTK</sequence>
<dbReference type="InterPro" id="IPR012769">
    <property type="entry name" value="Trehalose_TreC"/>
</dbReference>
<dbReference type="EC" id="3.2.1.93" evidence="4"/>
<dbReference type="Gene3D" id="3.90.400.10">
    <property type="entry name" value="Oligo-1,6-glucosidase, Domain 2"/>
    <property type="match status" value="1"/>
</dbReference>
<reference evidence="6 7" key="1">
    <citation type="submission" date="2021-03" db="EMBL/GenBank/DDBJ databases">
        <title>Comparative Genomics and Metabolomics in the genus Turicibacter.</title>
        <authorList>
            <person name="Maki J."/>
            <person name="Looft T."/>
        </authorList>
    </citation>
    <scope>NUCLEOTIDE SEQUENCE [LARGE SCALE GENOMIC DNA]</scope>
    <source>
        <strain evidence="6 7">MMM721</strain>
    </source>
</reference>
<organism evidence="6 7">
    <name type="scientific">Turicibacter bilis</name>
    <dbReference type="NCBI Taxonomy" id="2735723"/>
    <lineage>
        <taxon>Bacteria</taxon>
        <taxon>Bacillati</taxon>
        <taxon>Bacillota</taxon>
        <taxon>Erysipelotrichia</taxon>
        <taxon>Erysipelotrichales</taxon>
        <taxon>Turicibacteraceae</taxon>
        <taxon>Turicibacter</taxon>
    </lineage>
</organism>
<dbReference type="EMBL" id="CP071249">
    <property type="protein sequence ID" value="UUF05419.1"/>
    <property type="molecule type" value="Genomic_DNA"/>
</dbReference>
<dbReference type="Gene3D" id="3.20.20.80">
    <property type="entry name" value="Glycosidases"/>
    <property type="match status" value="1"/>
</dbReference>
<evidence type="ECO:0000256" key="3">
    <source>
        <dbReference type="ARBA" id="ARBA00023295"/>
    </source>
</evidence>